<dbReference type="Pfam" id="PF07119">
    <property type="entry name" value="DUF1375"/>
    <property type="match status" value="1"/>
</dbReference>
<dbReference type="Proteomes" id="UP000218682">
    <property type="component" value="Chromosome I"/>
</dbReference>
<proteinExistence type="predicted"/>
<organism evidence="1 2">
    <name type="scientific">Pseudomonas fluorescens</name>
    <dbReference type="NCBI Taxonomy" id="294"/>
    <lineage>
        <taxon>Bacteria</taxon>
        <taxon>Pseudomonadati</taxon>
        <taxon>Pseudomonadota</taxon>
        <taxon>Gammaproteobacteria</taxon>
        <taxon>Pseudomonadales</taxon>
        <taxon>Pseudomonadaceae</taxon>
        <taxon>Pseudomonas</taxon>
    </lineage>
</organism>
<sequence length="119" mass="13144">MNYLKYLWLAGVSLLVAVVLSLSGCGTINTVFYEDKSITSSLQKKKTNCDTLPRFYSGISYDLCVLHGPPEPNISNAPGAPEAYPWPIMDLIPSLVLDTLFLPYTIYRQSVDGSVDLTH</sequence>
<name>A0ABY1TCR0_PSEFL</name>
<protein>
    <submittedName>
        <fullName evidence="1">Uncharacterized conserved protein YceK</fullName>
    </submittedName>
</protein>
<keyword evidence="2" id="KW-1185">Reference proteome</keyword>
<gene>
    <name evidence="1" type="ORF">SAMN04488487_3020</name>
</gene>
<dbReference type="PROSITE" id="PS51257">
    <property type="entry name" value="PROKAR_LIPOPROTEIN"/>
    <property type="match status" value="1"/>
</dbReference>
<dbReference type="RefSeq" id="WP_084375845.1">
    <property type="nucleotide sequence ID" value="NZ_CBCRXZ010000034.1"/>
</dbReference>
<accession>A0ABY1TCR0</accession>
<dbReference type="GeneID" id="61636913"/>
<reference evidence="1 2" key="1">
    <citation type="submission" date="2017-09" db="EMBL/GenBank/DDBJ databases">
        <authorList>
            <person name="Varghese N."/>
            <person name="Submissions S."/>
        </authorList>
    </citation>
    <scope>NUCLEOTIDE SEQUENCE [LARGE SCALE GENOMIC DNA]</scope>
    <source>
        <strain evidence="2">ATCC 13525 / DSM 50090 / JCM 5963 / NBRC 14160 / NCIMB 9046 / NCTC 10038 / VKM B-894</strain>
    </source>
</reference>
<dbReference type="EMBL" id="LT907842">
    <property type="protein sequence ID" value="SNY10038.1"/>
    <property type="molecule type" value="Genomic_DNA"/>
</dbReference>
<evidence type="ECO:0000313" key="1">
    <source>
        <dbReference type="EMBL" id="SNY10038.1"/>
    </source>
</evidence>
<evidence type="ECO:0000313" key="2">
    <source>
        <dbReference type="Proteomes" id="UP000218682"/>
    </source>
</evidence>
<dbReference type="InterPro" id="IPR010780">
    <property type="entry name" value="DUF1375"/>
</dbReference>